<proteinExistence type="predicted"/>
<reference evidence="1 2" key="1">
    <citation type="submission" date="2021-06" db="EMBL/GenBank/DDBJ databases">
        <authorList>
            <person name="Kallberg Y."/>
            <person name="Tangrot J."/>
            <person name="Rosling A."/>
        </authorList>
    </citation>
    <scope>NUCLEOTIDE SEQUENCE [LARGE SCALE GENOMIC DNA]</scope>
    <source>
        <strain evidence="1 2">120-4 pot B 10/14</strain>
    </source>
</reference>
<name>A0ABN7UL02_GIGMA</name>
<sequence>MNISQQHMSIILPSEQLSARETLDIDTPELVLEHIHLIIYQKNFHYHLERKFLLTNNNNVRSNIDANTEMDEQTVDQILTNLQNNNKIILNISDTLREMSQGNSSRNQ</sequence>
<evidence type="ECO:0000313" key="1">
    <source>
        <dbReference type="EMBL" id="CAG8622589.1"/>
    </source>
</evidence>
<keyword evidence="2" id="KW-1185">Reference proteome</keyword>
<dbReference type="EMBL" id="CAJVQB010003955">
    <property type="protein sequence ID" value="CAG8622589.1"/>
    <property type="molecule type" value="Genomic_DNA"/>
</dbReference>
<evidence type="ECO:0000313" key="2">
    <source>
        <dbReference type="Proteomes" id="UP000789901"/>
    </source>
</evidence>
<organism evidence="1 2">
    <name type="scientific">Gigaspora margarita</name>
    <dbReference type="NCBI Taxonomy" id="4874"/>
    <lineage>
        <taxon>Eukaryota</taxon>
        <taxon>Fungi</taxon>
        <taxon>Fungi incertae sedis</taxon>
        <taxon>Mucoromycota</taxon>
        <taxon>Glomeromycotina</taxon>
        <taxon>Glomeromycetes</taxon>
        <taxon>Diversisporales</taxon>
        <taxon>Gigasporaceae</taxon>
        <taxon>Gigaspora</taxon>
    </lineage>
</organism>
<comment type="caution">
    <text evidence="1">The sequence shown here is derived from an EMBL/GenBank/DDBJ whole genome shotgun (WGS) entry which is preliminary data.</text>
</comment>
<dbReference type="Proteomes" id="UP000789901">
    <property type="component" value="Unassembled WGS sequence"/>
</dbReference>
<protein>
    <submittedName>
        <fullName evidence="1">28674_t:CDS:1</fullName>
    </submittedName>
</protein>
<accession>A0ABN7UL02</accession>
<gene>
    <name evidence="1" type="ORF">GMARGA_LOCUS7919</name>
</gene>